<proteinExistence type="inferred from homology"/>
<dbReference type="EMBL" id="UYRX01002555">
    <property type="protein sequence ID" value="VDM93312.1"/>
    <property type="molecule type" value="Genomic_DNA"/>
</dbReference>
<dbReference type="EC" id="3.1.3.48" evidence="2"/>
<keyword evidence="11" id="KW-1185">Reference proteome</keyword>
<dbReference type="AlphaFoldDB" id="A0A3P7K706"/>
<dbReference type="PANTHER" id="PTHR10828">
    <property type="entry name" value="M-PHASE INDUCER PHOSPHATASE DUAL SPECIFICITY PHOSPHATASE CDC25"/>
    <property type="match status" value="1"/>
</dbReference>
<evidence type="ECO:0000256" key="4">
    <source>
        <dbReference type="ARBA" id="ARBA00022801"/>
    </source>
</evidence>
<keyword evidence="6" id="KW-0131">Cell cycle</keyword>
<feature type="domain" description="Rhodanese" evidence="8">
    <location>
        <begin position="37"/>
        <end position="101"/>
    </location>
</feature>
<evidence type="ECO:0000256" key="3">
    <source>
        <dbReference type="ARBA" id="ARBA00022618"/>
    </source>
</evidence>
<evidence type="ECO:0000313" key="11">
    <source>
        <dbReference type="Proteomes" id="UP000277928"/>
    </source>
</evidence>
<evidence type="ECO:0000256" key="1">
    <source>
        <dbReference type="ARBA" id="ARBA00011065"/>
    </source>
</evidence>
<dbReference type="SUPFAM" id="SSF52821">
    <property type="entry name" value="Rhodanese/Cell cycle control phosphatase"/>
    <property type="match status" value="1"/>
</dbReference>
<feature type="non-terminal residue" evidence="9">
    <location>
        <position position="1"/>
    </location>
</feature>
<dbReference type="Gene3D" id="3.40.250.10">
    <property type="entry name" value="Rhodanese-like domain"/>
    <property type="match status" value="1"/>
</dbReference>
<evidence type="ECO:0000256" key="6">
    <source>
        <dbReference type="ARBA" id="ARBA00023306"/>
    </source>
</evidence>
<dbReference type="GO" id="GO:0005737">
    <property type="term" value="C:cytoplasm"/>
    <property type="evidence" value="ECO:0007669"/>
    <property type="project" value="TreeGrafter"/>
</dbReference>
<comment type="catalytic activity">
    <reaction evidence="7">
        <text>O-phospho-L-tyrosyl-[protein] + H2O = L-tyrosyl-[protein] + phosphate</text>
        <dbReference type="Rhea" id="RHEA:10684"/>
        <dbReference type="Rhea" id="RHEA-COMP:10136"/>
        <dbReference type="Rhea" id="RHEA-COMP:20101"/>
        <dbReference type="ChEBI" id="CHEBI:15377"/>
        <dbReference type="ChEBI" id="CHEBI:43474"/>
        <dbReference type="ChEBI" id="CHEBI:46858"/>
        <dbReference type="ChEBI" id="CHEBI:61978"/>
        <dbReference type="EC" id="3.1.3.48"/>
    </reaction>
</comment>
<reference evidence="9 11" key="1">
    <citation type="submission" date="2018-08" db="EMBL/GenBank/DDBJ databases">
        <authorList>
            <person name="Laetsch R D."/>
            <person name="Stevens L."/>
            <person name="Kumar S."/>
            <person name="Blaxter L. M."/>
        </authorList>
    </citation>
    <scope>NUCLEOTIDE SEQUENCE [LARGE SCALE GENOMIC DNA]</scope>
</reference>
<sequence length="112" mass="12817">NYSLATVKKPTILTAGFACIEKYVLKELLDSMKPHEFIAKYALIDCRYPYEYRGGHIKGALNIYDPVVLENSFFPKCPKTLKIMIEKIPIFYCEYSSARGPLLYVAIICLIN</sequence>
<gene>
    <name evidence="9" type="ORF">NLS_LOCUS10129</name>
    <name evidence="10" type="ORF">NLS_LOCUS10172</name>
</gene>
<evidence type="ECO:0000256" key="5">
    <source>
        <dbReference type="ARBA" id="ARBA00022912"/>
    </source>
</evidence>
<comment type="similarity">
    <text evidence="1">Belongs to the MPI phosphatase family.</text>
</comment>
<dbReference type="GO" id="GO:0010971">
    <property type="term" value="P:positive regulation of G2/M transition of mitotic cell cycle"/>
    <property type="evidence" value="ECO:0007669"/>
    <property type="project" value="TreeGrafter"/>
</dbReference>
<keyword evidence="4" id="KW-0378">Hydrolase</keyword>
<dbReference type="GO" id="GO:0051301">
    <property type="term" value="P:cell division"/>
    <property type="evidence" value="ECO:0007669"/>
    <property type="project" value="UniProtKB-KW"/>
</dbReference>
<protein>
    <recommendedName>
        <fullName evidence="2">protein-tyrosine-phosphatase</fullName>
        <ecNumber evidence="2">3.1.3.48</ecNumber>
    </recommendedName>
</protein>
<dbReference type="OMA" id="LEMGECQ"/>
<dbReference type="GO" id="GO:0110032">
    <property type="term" value="P:positive regulation of G2/MI transition of meiotic cell cycle"/>
    <property type="evidence" value="ECO:0007669"/>
    <property type="project" value="TreeGrafter"/>
</dbReference>
<keyword evidence="5" id="KW-0904">Protein phosphatase</keyword>
<dbReference type="GO" id="GO:0000086">
    <property type="term" value="P:G2/M transition of mitotic cell cycle"/>
    <property type="evidence" value="ECO:0007669"/>
    <property type="project" value="TreeGrafter"/>
</dbReference>
<dbReference type="InterPro" id="IPR000751">
    <property type="entry name" value="MPI_Phosphatase"/>
</dbReference>
<accession>A0A3P7K706</accession>
<dbReference type="GO" id="GO:0005634">
    <property type="term" value="C:nucleus"/>
    <property type="evidence" value="ECO:0007669"/>
    <property type="project" value="TreeGrafter"/>
</dbReference>
<keyword evidence="3" id="KW-0132">Cell division</keyword>
<organism evidence="9 11">
    <name type="scientific">Litomosoides sigmodontis</name>
    <name type="common">Filarial nematode worm</name>
    <dbReference type="NCBI Taxonomy" id="42156"/>
    <lineage>
        <taxon>Eukaryota</taxon>
        <taxon>Metazoa</taxon>
        <taxon>Ecdysozoa</taxon>
        <taxon>Nematoda</taxon>
        <taxon>Chromadorea</taxon>
        <taxon>Rhabditida</taxon>
        <taxon>Spirurina</taxon>
        <taxon>Spiruromorpha</taxon>
        <taxon>Filarioidea</taxon>
        <taxon>Onchocercidae</taxon>
        <taxon>Litomosoides</taxon>
    </lineage>
</organism>
<dbReference type="PROSITE" id="PS50206">
    <property type="entry name" value="RHODANESE_3"/>
    <property type="match status" value="1"/>
</dbReference>
<evidence type="ECO:0000256" key="7">
    <source>
        <dbReference type="ARBA" id="ARBA00051722"/>
    </source>
</evidence>
<evidence type="ECO:0000259" key="8">
    <source>
        <dbReference type="PROSITE" id="PS50206"/>
    </source>
</evidence>
<evidence type="ECO:0000313" key="10">
    <source>
        <dbReference type="EMBL" id="VDM93435.1"/>
    </source>
</evidence>
<dbReference type="PRINTS" id="PR00716">
    <property type="entry name" value="MPIPHPHTASE"/>
</dbReference>
<dbReference type="Pfam" id="PF00581">
    <property type="entry name" value="Rhodanese"/>
    <property type="match status" value="1"/>
</dbReference>
<dbReference type="InterPro" id="IPR001763">
    <property type="entry name" value="Rhodanese-like_dom"/>
</dbReference>
<evidence type="ECO:0000256" key="2">
    <source>
        <dbReference type="ARBA" id="ARBA00013064"/>
    </source>
</evidence>
<dbReference type="STRING" id="42156.A0A3P7K706"/>
<name>A0A3P7K706_LITSI</name>
<dbReference type="Proteomes" id="UP000277928">
    <property type="component" value="Unassembled WGS sequence"/>
</dbReference>
<dbReference type="PANTHER" id="PTHR10828:SF76">
    <property type="entry name" value="M-PHASE INDUCER PHOSPHATASE"/>
    <property type="match status" value="1"/>
</dbReference>
<dbReference type="EMBL" id="UYRX01002678">
    <property type="protein sequence ID" value="VDM93435.1"/>
    <property type="molecule type" value="Genomic_DNA"/>
</dbReference>
<dbReference type="OrthoDB" id="26523at2759"/>
<evidence type="ECO:0000313" key="9">
    <source>
        <dbReference type="EMBL" id="VDM93312.1"/>
    </source>
</evidence>
<dbReference type="InterPro" id="IPR036873">
    <property type="entry name" value="Rhodanese-like_dom_sf"/>
</dbReference>
<dbReference type="GO" id="GO:0004725">
    <property type="term" value="F:protein tyrosine phosphatase activity"/>
    <property type="evidence" value="ECO:0007669"/>
    <property type="project" value="UniProtKB-EC"/>
</dbReference>